<evidence type="ECO:0000313" key="7">
    <source>
        <dbReference type="Proteomes" id="UP001148786"/>
    </source>
</evidence>
<keyword evidence="4" id="KW-0472">Membrane</keyword>
<keyword evidence="2" id="KW-0812">Transmembrane</keyword>
<dbReference type="InterPro" id="IPR032805">
    <property type="entry name" value="Wax_synthase_dom"/>
</dbReference>
<organism evidence="6 7">
    <name type="scientific">Agrocybe chaxingu</name>
    <dbReference type="NCBI Taxonomy" id="84603"/>
    <lineage>
        <taxon>Eukaryota</taxon>
        <taxon>Fungi</taxon>
        <taxon>Dikarya</taxon>
        <taxon>Basidiomycota</taxon>
        <taxon>Agaricomycotina</taxon>
        <taxon>Agaricomycetes</taxon>
        <taxon>Agaricomycetidae</taxon>
        <taxon>Agaricales</taxon>
        <taxon>Agaricineae</taxon>
        <taxon>Strophariaceae</taxon>
        <taxon>Agrocybe</taxon>
    </lineage>
</organism>
<dbReference type="EMBL" id="JANKHO010002881">
    <property type="protein sequence ID" value="KAJ3487907.1"/>
    <property type="molecule type" value="Genomic_DNA"/>
</dbReference>
<evidence type="ECO:0000313" key="6">
    <source>
        <dbReference type="EMBL" id="KAJ3487907.1"/>
    </source>
</evidence>
<evidence type="ECO:0000256" key="3">
    <source>
        <dbReference type="ARBA" id="ARBA00022989"/>
    </source>
</evidence>
<dbReference type="OrthoDB" id="1077582at2759"/>
<proteinExistence type="predicted"/>
<gene>
    <name evidence="6" type="ORF">NLJ89_g11667</name>
</gene>
<name>A0A9W8MP65_9AGAR</name>
<keyword evidence="7" id="KW-1185">Reference proteome</keyword>
<dbReference type="Proteomes" id="UP001148786">
    <property type="component" value="Unassembled WGS sequence"/>
</dbReference>
<evidence type="ECO:0000259" key="5">
    <source>
        <dbReference type="Pfam" id="PF13813"/>
    </source>
</evidence>
<comment type="caution">
    <text evidence="6">The sequence shown here is derived from an EMBL/GenBank/DDBJ whole genome shotgun (WGS) entry which is preliminary data.</text>
</comment>
<dbReference type="AlphaFoldDB" id="A0A9W8MP65"/>
<sequence length="415" mass="47035">MSPITRLAVARPFMRICPNQLKQVERSDKNENPDSTLLREPWATGITDISIDGGSRGPCAHYVTWRVHKRRDRKAGEVSTMALLSLLLADSVRFPLLQVFRVVSVAVEPSPGRILFFPLLCAAVGAVVFVPYKRPLAPMAEWGMAGSAILSLVQSSHFILLSEPQLEFQQKKQRKPTADLTFIQRLGWSANLFFNFRGVSWSCEVPGLKHSTLSRWAFVKSKIKEATVFYLLTDVTFLLVRHNPALSGEGGRLDAHGFLWQTWNVVVTWAFMYLGTRWQHTMGAATFVALGFSAPDDWPPLFGPLSETTTLRTFWGQTWHQCLRMMLTSHGRYLAHRVFNFRPGSLLSSYTQLYTAFFLSGLIHAFTEFPHDRKSATNAPVAYFFWVQAICPEDRWICLGHILDRLDQPFVVANP</sequence>
<evidence type="ECO:0000256" key="1">
    <source>
        <dbReference type="ARBA" id="ARBA00004141"/>
    </source>
</evidence>
<feature type="domain" description="Wax synthase" evidence="5">
    <location>
        <begin position="298"/>
        <end position="385"/>
    </location>
</feature>
<evidence type="ECO:0000256" key="2">
    <source>
        <dbReference type="ARBA" id="ARBA00022692"/>
    </source>
</evidence>
<reference evidence="6" key="1">
    <citation type="submission" date="2022-07" db="EMBL/GenBank/DDBJ databases">
        <title>Genome Sequence of Agrocybe chaxingu.</title>
        <authorList>
            <person name="Buettner E."/>
        </authorList>
    </citation>
    <scope>NUCLEOTIDE SEQUENCE</scope>
    <source>
        <strain evidence="6">MP-N11</strain>
    </source>
</reference>
<comment type="subcellular location">
    <subcellularLocation>
        <location evidence="1">Membrane</location>
        <topology evidence="1">Multi-pass membrane protein</topology>
    </subcellularLocation>
</comment>
<dbReference type="GO" id="GO:0016020">
    <property type="term" value="C:membrane"/>
    <property type="evidence" value="ECO:0007669"/>
    <property type="project" value="UniProtKB-SubCell"/>
</dbReference>
<accession>A0A9W8MP65</accession>
<keyword evidence="3" id="KW-1133">Transmembrane helix</keyword>
<dbReference type="Pfam" id="PF13813">
    <property type="entry name" value="MBOAT_2"/>
    <property type="match status" value="1"/>
</dbReference>
<protein>
    <recommendedName>
        <fullName evidence="5">Wax synthase domain-containing protein</fullName>
    </recommendedName>
</protein>
<evidence type="ECO:0000256" key="4">
    <source>
        <dbReference type="ARBA" id="ARBA00023136"/>
    </source>
</evidence>